<organism evidence="1 2">
    <name type="scientific">Cavenderia fasciculata</name>
    <name type="common">Slime mold</name>
    <name type="synonym">Dictyostelium fasciculatum</name>
    <dbReference type="NCBI Taxonomy" id="261658"/>
    <lineage>
        <taxon>Eukaryota</taxon>
        <taxon>Amoebozoa</taxon>
        <taxon>Evosea</taxon>
        <taxon>Eumycetozoa</taxon>
        <taxon>Dictyostelia</taxon>
        <taxon>Acytosteliales</taxon>
        <taxon>Cavenderiaceae</taxon>
        <taxon>Cavenderia</taxon>
    </lineage>
</organism>
<dbReference type="AlphaFoldDB" id="F4PIX0"/>
<dbReference type="RefSeq" id="XP_004362107.1">
    <property type="nucleotide sequence ID" value="XM_004362050.1"/>
</dbReference>
<dbReference type="PANTHER" id="PTHR32423:SF24">
    <property type="entry name" value="CCZ1_INTU_HSP4 FIRST LONGIN DOMAIN-CONTAINING PROTEIN-RELATED"/>
    <property type="match status" value="1"/>
</dbReference>
<dbReference type="PANTHER" id="PTHR32423">
    <property type="entry name" value="SAP DOMAIN-CONTAINING PROTEIN-RELATED"/>
    <property type="match status" value="1"/>
</dbReference>
<proteinExistence type="predicted"/>
<sequence>MESLSTVKIDGQYVSLSKYIQSMIIDKVVHGHDFKDRQYYDGFRSITPQEILYLMIHTRPLEKQNKFIIFKQLGSIALVSKWWMKVVQQIVTSTPSSIKIVGLFKESYFTDTSSSSSITYLKWKIINDYRTSPNYKEFDYSRLPLLLPNLKSIDIVGIDLNKKVTQAIVQVINLFPHIQVNLDITVHNGGGLKWPDNIYFQGLVPKVVITHSNNLYYYEDIYNIEYSIKMLDDLKPNYVNIGFDDGGHDGGSIHYNYPTLFNHLTTSSHINIEYDFVELNILKYIINSDNYNIQSLKVGIITCPLENEPFQAPSRGRAQHYTYQNGCRDCYRQELGKRETLRDWDELCTNLSNNSILKKLWLENPHGNEREEEEEEESEEINTKKSMTWERIISSFASIWDANETIELLSLSNHPNIISPVFFSFICHNQTITTLILIDGTLIEEYIPSFSLLLVTNQTITALDINNNQLQPSTELNTTLKQNKSIKVLNIADNYFTFDLFDSLLESDSIEYLIIDQELSKDYHQHRYFNQSKSMIECFCIEAGNKPFDFYFNRHLLLD</sequence>
<dbReference type="Proteomes" id="UP000007797">
    <property type="component" value="Unassembled WGS sequence"/>
</dbReference>
<dbReference type="InterPro" id="IPR032675">
    <property type="entry name" value="LRR_dom_sf"/>
</dbReference>
<name>F4PIX0_CACFS</name>
<dbReference type="SUPFAM" id="SSF52047">
    <property type="entry name" value="RNI-like"/>
    <property type="match status" value="1"/>
</dbReference>
<dbReference type="OMA" id="ALVCERW"/>
<keyword evidence="2" id="KW-1185">Reference proteome</keyword>
<dbReference type="KEGG" id="dfa:DFA_06406"/>
<reference evidence="2" key="1">
    <citation type="journal article" date="2011" name="Genome Res.">
        <title>Phylogeny-wide analysis of social amoeba genomes highlights ancient origins for complex intercellular communication.</title>
        <authorList>
            <person name="Heidel A.J."/>
            <person name="Lawal H.M."/>
            <person name="Felder M."/>
            <person name="Schilde C."/>
            <person name="Helps N.R."/>
            <person name="Tunggal B."/>
            <person name="Rivero F."/>
            <person name="John U."/>
            <person name="Schleicher M."/>
            <person name="Eichinger L."/>
            <person name="Platzer M."/>
            <person name="Noegel A.A."/>
            <person name="Schaap P."/>
            <person name="Gloeckner G."/>
        </authorList>
    </citation>
    <scope>NUCLEOTIDE SEQUENCE [LARGE SCALE GENOMIC DNA]</scope>
    <source>
        <strain evidence="2">SH3</strain>
    </source>
</reference>
<dbReference type="GeneID" id="14876018"/>
<evidence type="ECO:0000313" key="1">
    <source>
        <dbReference type="EMBL" id="EGG24256.1"/>
    </source>
</evidence>
<evidence type="ECO:0000313" key="2">
    <source>
        <dbReference type="Proteomes" id="UP000007797"/>
    </source>
</evidence>
<dbReference type="EMBL" id="GL883007">
    <property type="protein sequence ID" value="EGG24256.1"/>
    <property type="molecule type" value="Genomic_DNA"/>
</dbReference>
<protein>
    <submittedName>
        <fullName evidence="1">Uncharacterized protein</fullName>
    </submittedName>
</protein>
<gene>
    <name evidence="1" type="ORF">DFA_06406</name>
</gene>
<dbReference type="Gene3D" id="3.80.10.10">
    <property type="entry name" value="Ribonuclease Inhibitor"/>
    <property type="match status" value="1"/>
</dbReference>
<accession>F4PIX0</accession>